<dbReference type="CDD" id="cd00190">
    <property type="entry name" value="Tryp_SPc"/>
    <property type="match status" value="1"/>
</dbReference>
<feature type="non-terminal residue" evidence="7">
    <location>
        <position position="350"/>
    </location>
</feature>
<dbReference type="SMART" id="SM00020">
    <property type="entry name" value="Tryp_SPc"/>
    <property type="match status" value="1"/>
</dbReference>
<dbReference type="PANTHER" id="PTHR24253">
    <property type="entry name" value="TRANSMEMBRANE PROTEASE SERINE"/>
    <property type="match status" value="1"/>
</dbReference>
<keyword evidence="8" id="KW-1185">Reference proteome</keyword>
<accession>A0A9X9PV37</accession>
<dbReference type="Pfam" id="PF00089">
    <property type="entry name" value="Trypsin"/>
    <property type="match status" value="1"/>
</dbReference>
<protein>
    <recommendedName>
        <fullName evidence="6">Peptidase S1 domain-containing protein</fullName>
    </recommendedName>
</protein>
<dbReference type="InterPro" id="IPR009003">
    <property type="entry name" value="Peptidase_S1_PA"/>
</dbReference>
<keyword evidence="3" id="KW-0378">Hydrolase</keyword>
<dbReference type="InterPro" id="IPR043504">
    <property type="entry name" value="Peptidase_S1_PA_chymotrypsin"/>
</dbReference>
<sequence>GAAAVPRQWPWQVSLRDRGQHVCGGSLIGHQWVLTAAHCVSSSASLQDLRVQLGEAALYSRPRDAISVAAVRAIQHPSFTGDALQGADVALVKLARPVPFSSTIRPIALAPPGSDFPAGSPCWVTGWGDVQQDVALPEPHRLQEADVRVVDLDSCRRLYYPEPITKNMLCAGGVQGQKGFCEGDSRGPLVCQLRDRRWVQAAVVSFSRGCAEPGLPGVYARVSAYRAWIQHHLLPPGHFRRNFRGGRPLPSHLRSSTCLPHARAPLLPSVPLALPLALKHHRPPRSVLPVPTRPRAASRPPEPKSRLSRTERSGREAGSLPGTVEGWKHEGGVGRPGAATARARGINAWL</sequence>
<dbReference type="InterPro" id="IPR001254">
    <property type="entry name" value="Trypsin_dom"/>
</dbReference>
<feature type="non-terminal residue" evidence="7">
    <location>
        <position position="1"/>
    </location>
</feature>
<dbReference type="PRINTS" id="PR00722">
    <property type="entry name" value="CHYMOTRYPSIN"/>
</dbReference>
<gene>
    <name evidence="7" type="ORF">BN2614_LOCUS2</name>
</gene>
<dbReference type="PROSITE" id="PS50240">
    <property type="entry name" value="TRYPSIN_DOM"/>
    <property type="match status" value="1"/>
</dbReference>
<feature type="domain" description="Peptidase S1" evidence="6">
    <location>
        <begin position="1"/>
        <end position="234"/>
    </location>
</feature>
<evidence type="ECO:0000256" key="3">
    <source>
        <dbReference type="ARBA" id="ARBA00022801"/>
    </source>
</evidence>
<dbReference type="Proteomes" id="UP000269945">
    <property type="component" value="Unassembled WGS sequence"/>
</dbReference>
<comment type="caution">
    <text evidence="7">The sequence shown here is derived from an EMBL/GenBank/DDBJ whole genome shotgun (WGS) entry which is preliminary data.</text>
</comment>
<dbReference type="AlphaFoldDB" id="A0A9X9PV37"/>
<dbReference type="EMBL" id="CYRY02003179">
    <property type="protein sequence ID" value="VCW67827.1"/>
    <property type="molecule type" value="Genomic_DNA"/>
</dbReference>
<dbReference type="InterPro" id="IPR018114">
    <property type="entry name" value="TRYPSIN_HIS"/>
</dbReference>
<evidence type="ECO:0000256" key="4">
    <source>
        <dbReference type="ARBA" id="ARBA00023157"/>
    </source>
</evidence>
<evidence type="ECO:0000313" key="7">
    <source>
        <dbReference type="EMBL" id="VCW67827.1"/>
    </source>
</evidence>
<dbReference type="InterPro" id="IPR001314">
    <property type="entry name" value="Peptidase_S1A"/>
</dbReference>
<evidence type="ECO:0000259" key="6">
    <source>
        <dbReference type="PROSITE" id="PS50240"/>
    </source>
</evidence>
<reference evidence="7 8" key="1">
    <citation type="submission" date="2018-10" db="EMBL/GenBank/DDBJ databases">
        <authorList>
            <person name="Ekblom R."/>
            <person name="Jareborg N."/>
        </authorList>
    </citation>
    <scope>NUCLEOTIDE SEQUENCE [LARGE SCALE GENOMIC DNA]</scope>
    <source>
        <tissue evidence="7">Muscle</tissue>
    </source>
</reference>
<keyword evidence="2" id="KW-0732">Signal</keyword>
<feature type="compositionally biased region" description="Basic and acidic residues" evidence="5">
    <location>
        <begin position="301"/>
        <end position="315"/>
    </location>
</feature>
<evidence type="ECO:0000313" key="8">
    <source>
        <dbReference type="Proteomes" id="UP000269945"/>
    </source>
</evidence>
<name>A0A9X9PV37_GULGU</name>
<evidence type="ECO:0000256" key="1">
    <source>
        <dbReference type="ARBA" id="ARBA00022670"/>
    </source>
</evidence>
<keyword evidence="1" id="KW-0645">Protease</keyword>
<dbReference type="PROSITE" id="PS00134">
    <property type="entry name" value="TRYPSIN_HIS"/>
    <property type="match status" value="1"/>
</dbReference>
<evidence type="ECO:0000256" key="2">
    <source>
        <dbReference type="ARBA" id="ARBA00022729"/>
    </source>
</evidence>
<organism evidence="7 8">
    <name type="scientific">Gulo gulo</name>
    <name type="common">Wolverine</name>
    <name type="synonym">Gluton</name>
    <dbReference type="NCBI Taxonomy" id="48420"/>
    <lineage>
        <taxon>Eukaryota</taxon>
        <taxon>Metazoa</taxon>
        <taxon>Chordata</taxon>
        <taxon>Craniata</taxon>
        <taxon>Vertebrata</taxon>
        <taxon>Euteleostomi</taxon>
        <taxon>Mammalia</taxon>
        <taxon>Eutheria</taxon>
        <taxon>Laurasiatheria</taxon>
        <taxon>Carnivora</taxon>
        <taxon>Caniformia</taxon>
        <taxon>Musteloidea</taxon>
        <taxon>Mustelidae</taxon>
        <taxon>Guloninae</taxon>
        <taxon>Gulo</taxon>
    </lineage>
</organism>
<dbReference type="Gene3D" id="2.40.10.10">
    <property type="entry name" value="Trypsin-like serine proteases"/>
    <property type="match status" value="2"/>
</dbReference>
<dbReference type="FunFam" id="2.40.10.10:FF:000024">
    <property type="entry name" value="Serine protease 53"/>
    <property type="match status" value="1"/>
</dbReference>
<evidence type="ECO:0000256" key="5">
    <source>
        <dbReference type="SAM" id="MobiDB-lite"/>
    </source>
</evidence>
<dbReference type="SUPFAM" id="SSF50494">
    <property type="entry name" value="Trypsin-like serine proteases"/>
    <property type="match status" value="1"/>
</dbReference>
<dbReference type="GO" id="GO:0004252">
    <property type="term" value="F:serine-type endopeptidase activity"/>
    <property type="evidence" value="ECO:0007669"/>
    <property type="project" value="InterPro"/>
</dbReference>
<dbReference type="PANTHER" id="PTHR24253:SF176">
    <property type="entry name" value="CORIN, ISOFORM B"/>
    <property type="match status" value="1"/>
</dbReference>
<feature type="region of interest" description="Disordered" evidence="5">
    <location>
        <begin position="283"/>
        <end position="339"/>
    </location>
</feature>
<proteinExistence type="predicted"/>
<dbReference type="GO" id="GO:0006508">
    <property type="term" value="P:proteolysis"/>
    <property type="evidence" value="ECO:0007669"/>
    <property type="project" value="UniProtKB-KW"/>
</dbReference>
<keyword evidence="4" id="KW-1015">Disulfide bond</keyword>